<dbReference type="NCBIfam" id="TIGR00176">
    <property type="entry name" value="mobB"/>
    <property type="match status" value="1"/>
</dbReference>
<dbReference type="CDD" id="cd03116">
    <property type="entry name" value="MobB"/>
    <property type="match status" value="1"/>
</dbReference>
<dbReference type="SUPFAM" id="SSF52540">
    <property type="entry name" value="P-loop containing nucleoside triphosphate hydrolases"/>
    <property type="match status" value="1"/>
</dbReference>
<dbReference type="PANTHER" id="PTHR40072">
    <property type="entry name" value="MOLYBDOPTERIN-GUANINE DINUCLEOTIDE BIOSYNTHESIS ADAPTER PROTEIN-RELATED"/>
    <property type="match status" value="1"/>
</dbReference>
<evidence type="ECO:0000259" key="1">
    <source>
        <dbReference type="Pfam" id="PF03205"/>
    </source>
</evidence>
<dbReference type="Gene3D" id="3.40.50.300">
    <property type="entry name" value="P-loop containing nucleotide triphosphate hydrolases"/>
    <property type="match status" value="1"/>
</dbReference>
<dbReference type="InterPro" id="IPR004435">
    <property type="entry name" value="MobB_dom"/>
</dbReference>
<dbReference type="Pfam" id="PF03205">
    <property type="entry name" value="MobB"/>
    <property type="match status" value="1"/>
</dbReference>
<evidence type="ECO:0000313" key="2">
    <source>
        <dbReference type="EMBL" id="GAI09628.1"/>
    </source>
</evidence>
<feature type="domain" description="Molybdopterin-guanine dinucleotide biosynthesis protein B (MobB)" evidence="1">
    <location>
        <begin position="1"/>
        <end position="130"/>
    </location>
</feature>
<sequence length="166" mass="18098">VSIVGKTGSGKTQLIERLIPAFKRRGYRVATVKHSPGGMEVDKPGKDSWRFAEAGSNAVAVSSPDKLACIKTVDHDSNIEEILHLMGIDFDLVLFEGFKKGKAPKIEVYRKELGEDLLCPAEVLSAIVTDEVLDINVPQFPLSDTQAIADFIEKISILPRGTRAPP</sequence>
<gene>
    <name evidence="2" type="ORF">S06H3_21884</name>
</gene>
<feature type="non-terminal residue" evidence="2">
    <location>
        <position position="1"/>
    </location>
</feature>
<dbReference type="GO" id="GO:0006777">
    <property type="term" value="P:Mo-molybdopterin cofactor biosynthetic process"/>
    <property type="evidence" value="ECO:0007669"/>
    <property type="project" value="InterPro"/>
</dbReference>
<dbReference type="EMBL" id="BARV01011575">
    <property type="protein sequence ID" value="GAI09628.1"/>
    <property type="molecule type" value="Genomic_DNA"/>
</dbReference>
<dbReference type="GO" id="GO:0005525">
    <property type="term" value="F:GTP binding"/>
    <property type="evidence" value="ECO:0007669"/>
    <property type="project" value="InterPro"/>
</dbReference>
<reference evidence="2" key="1">
    <citation type="journal article" date="2014" name="Front. Microbiol.">
        <title>High frequency of phylogenetically diverse reductive dehalogenase-homologous genes in deep subseafloor sedimentary metagenomes.</title>
        <authorList>
            <person name="Kawai M."/>
            <person name="Futagami T."/>
            <person name="Toyoda A."/>
            <person name="Takaki Y."/>
            <person name="Nishi S."/>
            <person name="Hori S."/>
            <person name="Arai W."/>
            <person name="Tsubouchi T."/>
            <person name="Morono Y."/>
            <person name="Uchiyama I."/>
            <person name="Ito T."/>
            <person name="Fujiyama A."/>
            <person name="Inagaki F."/>
            <person name="Takami H."/>
        </authorList>
    </citation>
    <scope>NUCLEOTIDE SEQUENCE</scope>
    <source>
        <strain evidence="2">Expedition CK06-06</strain>
    </source>
</reference>
<comment type="caution">
    <text evidence="2">The sequence shown here is derived from an EMBL/GenBank/DDBJ whole genome shotgun (WGS) entry which is preliminary data.</text>
</comment>
<accession>X1KSE8</accession>
<dbReference type="InterPro" id="IPR052539">
    <property type="entry name" value="MGD_biosynthesis_adapter"/>
</dbReference>
<protein>
    <recommendedName>
        <fullName evidence="1">Molybdopterin-guanine dinucleotide biosynthesis protein B (MobB) domain-containing protein</fullName>
    </recommendedName>
</protein>
<proteinExistence type="predicted"/>
<organism evidence="2">
    <name type="scientific">marine sediment metagenome</name>
    <dbReference type="NCBI Taxonomy" id="412755"/>
    <lineage>
        <taxon>unclassified sequences</taxon>
        <taxon>metagenomes</taxon>
        <taxon>ecological metagenomes</taxon>
    </lineage>
</organism>
<dbReference type="InterPro" id="IPR027417">
    <property type="entry name" value="P-loop_NTPase"/>
</dbReference>
<dbReference type="AlphaFoldDB" id="X1KSE8"/>
<dbReference type="PANTHER" id="PTHR40072:SF1">
    <property type="entry name" value="MOLYBDOPTERIN-GUANINE DINUCLEOTIDE BIOSYNTHESIS ADAPTER PROTEIN"/>
    <property type="match status" value="1"/>
</dbReference>
<name>X1KSE8_9ZZZZ</name>